<feature type="transmembrane region" description="Helical" evidence="6">
    <location>
        <begin position="520"/>
        <end position="542"/>
    </location>
</feature>
<name>A0A1V6U9I3_9EURO</name>
<dbReference type="InterPro" id="IPR020846">
    <property type="entry name" value="MFS_dom"/>
</dbReference>
<feature type="transmembrane region" description="Helical" evidence="6">
    <location>
        <begin position="245"/>
        <end position="267"/>
    </location>
</feature>
<feature type="domain" description="Major facilitator superfamily (MFS) profile" evidence="7">
    <location>
        <begin position="153"/>
        <end position="582"/>
    </location>
</feature>
<comment type="caution">
    <text evidence="8">The sequence shown here is derived from an EMBL/GenBank/DDBJ whole genome shotgun (WGS) entry which is preliminary data.</text>
</comment>
<proteinExistence type="predicted"/>
<dbReference type="Proteomes" id="UP000191500">
    <property type="component" value="Unassembled WGS sequence"/>
</dbReference>
<feature type="transmembrane region" description="Helical" evidence="6">
    <location>
        <begin position="420"/>
        <end position="441"/>
    </location>
</feature>
<dbReference type="CDD" id="cd17323">
    <property type="entry name" value="MFS_Tpo1_MDR_like"/>
    <property type="match status" value="1"/>
</dbReference>
<feature type="region of interest" description="Disordered" evidence="5">
    <location>
        <begin position="81"/>
        <end position="110"/>
    </location>
</feature>
<dbReference type="GO" id="GO:0022857">
    <property type="term" value="F:transmembrane transporter activity"/>
    <property type="evidence" value="ECO:0007669"/>
    <property type="project" value="InterPro"/>
</dbReference>
<dbReference type="GO" id="GO:0016020">
    <property type="term" value="C:membrane"/>
    <property type="evidence" value="ECO:0007669"/>
    <property type="project" value="UniProtKB-SubCell"/>
</dbReference>
<feature type="transmembrane region" description="Helical" evidence="6">
    <location>
        <begin position="306"/>
        <end position="328"/>
    </location>
</feature>
<dbReference type="PANTHER" id="PTHR23502">
    <property type="entry name" value="MAJOR FACILITATOR SUPERFAMILY"/>
    <property type="match status" value="1"/>
</dbReference>
<dbReference type="STRING" id="36646.A0A1V6U9I3"/>
<evidence type="ECO:0000313" key="9">
    <source>
        <dbReference type="Proteomes" id="UP000191500"/>
    </source>
</evidence>
<sequence>MADKLYRRATGLILLDDDTKTKNTAAGPASGPIQGCLLLDNASLGGQSGPEAKSGFAIGWWSSLASSSSPSRMIFNPKISETSKMSEKHSTASEPSMTVPEDKSDLEAGPKTIVTPEPLIDAEDDKDPNLVTWNGPDDPENPKNWPTGLKWKNTWTVSLFVFISPVSSSMIAPALADLAKSLGMHKEIETYLSLSIFILAYAIGPIFFGPASELYGRVRLLQVSNVWYLAWNLGCGFAKTKAQLFAFRFLAGIGGSAPLAIGGGAISDMWSAEERGKAMGVYTLGPLLGPVIGPIAGGFIAEYSTWRWVFWSTSAAAVAVQIVGLFWLKECHPGTLLRKRRDALAKETGNENLHTAEKVETLAYKLLHAFERPVRMFATQPIVFCMAIYMAYLFGVTYLMFATFPAIWTVVYHESPGIGGLNYLSIAIGSFIGLFFNLKLVDRVYRILKARNNDVGKPEFRMPSLVVGSVISTIGLFWYGWSIGNTHWIMPNIGALIYTMGTISCLQGMQTYIVDSYQTYAASAMAACAVLRSLCGFGFPLFAPYMYNTLGYGWGTSVLAFITMIFGWGSPFIFWQFGPRLRAMSAYASG</sequence>
<keyword evidence="3 6" id="KW-1133">Transmembrane helix</keyword>
<dbReference type="InterPro" id="IPR036259">
    <property type="entry name" value="MFS_trans_sf"/>
</dbReference>
<evidence type="ECO:0000259" key="7">
    <source>
        <dbReference type="PROSITE" id="PS50850"/>
    </source>
</evidence>
<dbReference type="FunFam" id="1.20.1250.20:FF:000011">
    <property type="entry name" value="MFS multidrug transporter, putative"/>
    <property type="match status" value="1"/>
</dbReference>
<evidence type="ECO:0000256" key="6">
    <source>
        <dbReference type="SAM" id="Phobius"/>
    </source>
</evidence>
<dbReference type="PANTHER" id="PTHR23502:SF143">
    <property type="entry name" value="MULTIDRUG TRANSPORTER, PUTATIVE (AFU_ORTHOLOGUE AFUA_7G04900)-RELATED"/>
    <property type="match status" value="1"/>
</dbReference>
<feature type="transmembrane region" description="Helical" evidence="6">
    <location>
        <begin position="279"/>
        <end position="300"/>
    </location>
</feature>
<dbReference type="SUPFAM" id="SSF103473">
    <property type="entry name" value="MFS general substrate transporter"/>
    <property type="match status" value="1"/>
</dbReference>
<feature type="transmembrane region" description="Helical" evidence="6">
    <location>
        <begin position="462"/>
        <end position="481"/>
    </location>
</feature>
<gene>
    <name evidence="8" type="ORF">PENCOP_c014G00884</name>
</gene>
<feature type="transmembrane region" description="Helical" evidence="6">
    <location>
        <begin position="382"/>
        <end position="408"/>
    </location>
</feature>
<accession>A0A1V6U9I3</accession>
<evidence type="ECO:0000256" key="1">
    <source>
        <dbReference type="ARBA" id="ARBA00004141"/>
    </source>
</evidence>
<dbReference type="Pfam" id="PF07690">
    <property type="entry name" value="MFS_1"/>
    <property type="match status" value="1"/>
</dbReference>
<evidence type="ECO:0000256" key="5">
    <source>
        <dbReference type="SAM" id="MobiDB-lite"/>
    </source>
</evidence>
<reference evidence="9" key="1">
    <citation type="journal article" date="2017" name="Nat. Microbiol.">
        <title>Global analysis of biosynthetic gene clusters reveals vast potential of secondary metabolite production in Penicillium species.</title>
        <authorList>
            <person name="Nielsen J.C."/>
            <person name="Grijseels S."/>
            <person name="Prigent S."/>
            <person name="Ji B."/>
            <person name="Dainat J."/>
            <person name="Nielsen K.F."/>
            <person name="Frisvad J.C."/>
            <person name="Workman M."/>
            <person name="Nielsen J."/>
        </authorList>
    </citation>
    <scope>NUCLEOTIDE SEQUENCE [LARGE SCALE GENOMIC DNA]</scope>
    <source>
        <strain evidence="9">IBT 31321</strain>
    </source>
</reference>
<dbReference type="EMBL" id="MDDG01000014">
    <property type="protein sequence ID" value="OQE35156.1"/>
    <property type="molecule type" value="Genomic_DNA"/>
</dbReference>
<comment type="subcellular location">
    <subcellularLocation>
        <location evidence="1">Membrane</location>
        <topology evidence="1">Multi-pass membrane protein</topology>
    </subcellularLocation>
</comment>
<dbReference type="InterPro" id="IPR011701">
    <property type="entry name" value="MFS"/>
</dbReference>
<feature type="transmembrane region" description="Helical" evidence="6">
    <location>
        <begin position="188"/>
        <end position="208"/>
    </location>
</feature>
<evidence type="ECO:0000256" key="3">
    <source>
        <dbReference type="ARBA" id="ARBA00022989"/>
    </source>
</evidence>
<dbReference type="AlphaFoldDB" id="A0A1V6U9I3"/>
<evidence type="ECO:0000256" key="2">
    <source>
        <dbReference type="ARBA" id="ARBA00022692"/>
    </source>
</evidence>
<dbReference type="Gene3D" id="1.20.1250.20">
    <property type="entry name" value="MFS general substrate transporter like domains"/>
    <property type="match status" value="1"/>
</dbReference>
<feature type="transmembrane region" description="Helical" evidence="6">
    <location>
        <begin position="554"/>
        <end position="575"/>
    </location>
</feature>
<keyword evidence="9" id="KW-1185">Reference proteome</keyword>
<organism evidence="8 9">
    <name type="scientific">Penicillium coprophilum</name>
    <dbReference type="NCBI Taxonomy" id="36646"/>
    <lineage>
        <taxon>Eukaryota</taxon>
        <taxon>Fungi</taxon>
        <taxon>Dikarya</taxon>
        <taxon>Ascomycota</taxon>
        <taxon>Pezizomycotina</taxon>
        <taxon>Eurotiomycetes</taxon>
        <taxon>Eurotiomycetidae</taxon>
        <taxon>Eurotiales</taxon>
        <taxon>Aspergillaceae</taxon>
        <taxon>Penicillium</taxon>
    </lineage>
</organism>
<keyword evidence="2 6" id="KW-0812">Transmembrane</keyword>
<dbReference type="PROSITE" id="PS50850">
    <property type="entry name" value="MFS"/>
    <property type="match status" value="1"/>
</dbReference>
<keyword evidence="4 6" id="KW-0472">Membrane</keyword>
<feature type="transmembrane region" description="Helical" evidence="6">
    <location>
        <begin position="487"/>
        <end position="508"/>
    </location>
</feature>
<evidence type="ECO:0000313" key="8">
    <source>
        <dbReference type="EMBL" id="OQE35156.1"/>
    </source>
</evidence>
<evidence type="ECO:0000256" key="4">
    <source>
        <dbReference type="ARBA" id="ARBA00023136"/>
    </source>
</evidence>
<protein>
    <recommendedName>
        <fullName evidence="7">Major facilitator superfamily (MFS) profile domain-containing protein</fullName>
    </recommendedName>
</protein>